<protein>
    <submittedName>
        <fullName evidence="2">Uncharacterized protein</fullName>
    </submittedName>
</protein>
<dbReference type="AlphaFoldDB" id="A0A150WMZ7"/>
<gene>
    <name evidence="2" type="ORF">AZI86_01330</name>
</gene>
<dbReference type="Proteomes" id="UP000075320">
    <property type="component" value="Unassembled WGS sequence"/>
</dbReference>
<evidence type="ECO:0000256" key="1">
    <source>
        <dbReference type="SAM" id="SignalP"/>
    </source>
</evidence>
<name>A0A150WMZ7_BDEBC</name>
<feature type="chain" id="PRO_5007573449" evidence="1">
    <location>
        <begin position="22"/>
        <end position="185"/>
    </location>
</feature>
<feature type="signal peptide" evidence="1">
    <location>
        <begin position="1"/>
        <end position="21"/>
    </location>
</feature>
<reference evidence="2 3" key="1">
    <citation type="submission" date="2016-03" db="EMBL/GenBank/DDBJ databases">
        <authorList>
            <person name="Ploux O."/>
        </authorList>
    </citation>
    <scope>NUCLEOTIDE SEQUENCE [LARGE SCALE GENOMIC DNA]</scope>
    <source>
        <strain evidence="2 3">R0</strain>
    </source>
</reference>
<keyword evidence="3" id="KW-1185">Reference proteome</keyword>
<accession>A0A150WMZ7</accession>
<proteinExistence type="predicted"/>
<comment type="caution">
    <text evidence="2">The sequence shown here is derived from an EMBL/GenBank/DDBJ whole genome shotgun (WGS) entry which is preliminary data.</text>
</comment>
<evidence type="ECO:0000313" key="2">
    <source>
        <dbReference type="EMBL" id="KYG65746.1"/>
    </source>
</evidence>
<keyword evidence="1" id="KW-0732">Signal</keyword>
<organism evidence="2 3">
    <name type="scientific">Bdellovibrio bacteriovorus</name>
    <dbReference type="NCBI Taxonomy" id="959"/>
    <lineage>
        <taxon>Bacteria</taxon>
        <taxon>Pseudomonadati</taxon>
        <taxon>Bdellovibrionota</taxon>
        <taxon>Bdellovibrionia</taxon>
        <taxon>Bdellovibrionales</taxon>
        <taxon>Pseudobdellovibrionaceae</taxon>
        <taxon>Bdellovibrio</taxon>
    </lineage>
</organism>
<sequence length="185" mass="20859">MKLFWGLLFLGFSFVSGTALAQVPGCLTNNPHSFACQQGTFFGRIFPLVPASSKALTGNWRAFVYAPAPRQAALFRPRFSPRNPRIPTGIVNSDNSLVGSLFWPGTKGLRFPNFRVAGNNLQQIGDVRLSDQMTAQVPFFNPREGTRELFICRVFVRNRTEHLLCQWLRNSSQGFTMMGYFGFIR</sequence>
<dbReference type="RefSeq" id="WP_061833290.1">
    <property type="nucleotide sequence ID" value="NZ_LUKE01000001.1"/>
</dbReference>
<evidence type="ECO:0000313" key="3">
    <source>
        <dbReference type="Proteomes" id="UP000075320"/>
    </source>
</evidence>
<dbReference type="EMBL" id="LUKE01000001">
    <property type="protein sequence ID" value="KYG65746.1"/>
    <property type="molecule type" value="Genomic_DNA"/>
</dbReference>